<dbReference type="PANTHER" id="PTHR44085">
    <property type="entry name" value="SEPIAPTERIN REDUCTASE"/>
    <property type="match status" value="1"/>
</dbReference>
<evidence type="ECO:0000256" key="4">
    <source>
        <dbReference type="ARBA" id="ARBA00023002"/>
    </source>
</evidence>
<organism evidence="5 6">
    <name type="scientific">Trichoplax adhaerens</name>
    <name type="common">Trichoplax reptans</name>
    <dbReference type="NCBI Taxonomy" id="10228"/>
    <lineage>
        <taxon>Eukaryota</taxon>
        <taxon>Metazoa</taxon>
        <taxon>Placozoa</taxon>
        <taxon>Uniplacotomia</taxon>
        <taxon>Trichoplacea</taxon>
        <taxon>Trichoplacidae</taxon>
        <taxon>Trichoplax</taxon>
    </lineage>
</organism>
<dbReference type="FunCoup" id="B3S2B2">
    <property type="interactions" value="295"/>
</dbReference>
<dbReference type="InParanoid" id="B3S2B2"/>
<protein>
    <recommendedName>
        <fullName evidence="7">Sepiapterin reductase</fullName>
    </recommendedName>
</protein>
<dbReference type="HOGENOM" id="CLU_010194_2_11_1"/>
<dbReference type="STRING" id="10228.B3S2B2"/>
<dbReference type="PhylomeDB" id="B3S2B2"/>
<dbReference type="SUPFAM" id="SSF51735">
    <property type="entry name" value="NAD(P)-binding Rossmann-fold domains"/>
    <property type="match status" value="1"/>
</dbReference>
<evidence type="ECO:0000256" key="1">
    <source>
        <dbReference type="ARBA" id="ARBA00004496"/>
    </source>
</evidence>
<reference evidence="5 6" key="1">
    <citation type="journal article" date="2008" name="Nature">
        <title>The Trichoplax genome and the nature of placozoans.</title>
        <authorList>
            <person name="Srivastava M."/>
            <person name="Begovic E."/>
            <person name="Chapman J."/>
            <person name="Putnam N.H."/>
            <person name="Hellsten U."/>
            <person name="Kawashima T."/>
            <person name="Kuo A."/>
            <person name="Mitros T."/>
            <person name="Salamov A."/>
            <person name="Carpenter M.L."/>
            <person name="Signorovitch A.Y."/>
            <person name="Moreno M.A."/>
            <person name="Kamm K."/>
            <person name="Grimwood J."/>
            <person name="Schmutz J."/>
            <person name="Shapiro H."/>
            <person name="Grigoriev I.V."/>
            <person name="Buss L.W."/>
            <person name="Schierwater B."/>
            <person name="Dellaporta S.L."/>
            <person name="Rokhsar D.S."/>
        </authorList>
    </citation>
    <scope>NUCLEOTIDE SEQUENCE [LARGE SCALE GENOMIC DNA]</scope>
    <source>
        <strain evidence="5 6">Grell-BS-1999</strain>
    </source>
</reference>
<sequence length="241" mass="26324">MDSLFSGSLCLIITGASRGFGQAVCVKFAEAVTKGKGRAKFFLLARNENGLAETTKLIKEVSKDVEVQVVCVDVGNLSSLPDAIQTIESGLKPDDYQNSIFIHNAASLESQSVVDTDDCEYIGKYLDLNYTSCHYLSSKYLQLFKNSPGKMHLVNISSICALDPYKRWALYCSMKAARDMLISVIAKENPLVRAVNYAPGPMNTKLLVDALHRNADPSIKISLLGAIEKMLATKTVSGNNF</sequence>
<dbReference type="AlphaFoldDB" id="B3S2B2"/>
<dbReference type="InterPro" id="IPR051721">
    <property type="entry name" value="Biopterin_syn/organic_redct"/>
</dbReference>
<dbReference type="eggNOG" id="KOG1204">
    <property type="taxonomic scope" value="Eukaryota"/>
</dbReference>
<dbReference type="PANTHER" id="PTHR44085:SF2">
    <property type="entry name" value="SEPIAPTERIN REDUCTASE"/>
    <property type="match status" value="1"/>
</dbReference>
<dbReference type="GO" id="GO:0005737">
    <property type="term" value="C:cytoplasm"/>
    <property type="evidence" value="ECO:0007669"/>
    <property type="project" value="UniProtKB-SubCell"/>
</dbReference>
<dbReference type="OrthoDB" id="153074at2759"/>
<dbReference type="GO" id="GO:0006729">
    <property type="term" value="P:tetrahydrobiopterin biosynthetic process"/>
    <property type="evidence" value="ECO:0000318"/>
    <property type="project" value="GO_Central"/>
</dbReference>
<gene>
    <name evidence="5" type="ORF">TRIADDRAFT_58441</name>
</gene>
<evidence type="ECO:0000256" key="3">
    <source>
        <dbReference type="ARBA" id="ARBA00022857"/>
    </source>
</evidence>
<evidence type="ECO:0000256" key="2">
    <source>
        <dbReference type="ARBA" id="ARBA00022490"/>
    </source>
</evidence>
<proteinExistence type="predicted"/>
<dbReference type="InterPro" id="IPR002347">
    <property type="entry name" value="SDR_fam"/>
</dbReference>
<dbReference type="Gene3D" id="3.40.50.720">
    <property type="entry name" value="NAD(P)-binding Rossmann-like Domain"/>
    <property type="match status" value="1"/>
</dbReference>
<comment type="subcellular location">
    <subcellularLocation>
        <location evidence="1">Cytoplasm</location>
    </subcellularLocation>
</comment>
<evidence type="ECO:0000313" key="5">
    <source>
        <dbReference type="EMBL" id="EDV23617.1"/>
    </source>
</evidence>
<dbReference type="Pfam" id="PF00106">
    <property type="entry name" value="adh_short"/>
    <property type="match status" value="1"/>
</dbReference>
<keyword evidence="2" id="KW-0963">Cytoplasm</keyword>
<keyword evidence="6" id="KW-1185">Reference proteome</keyword>
<accession>B3S2B2</accession>
<evidence type="ECO:0000313" key="6">
    <source>
        <dbReference type="Proteomes" id="UP000009022"/>
    </source>
</evidence>
<dbReference type="KEGG" id="tad:TRIADDRAFT_58441"/>
<dbReference type="RefSeq" id="XP_002114527.1">
    <property type="nucleotide sequence ID" value="XM_002114491.1"/>
</dbReference>
<dbReference type="GeneID" id="6755423"/>
<dbReference type="Proteomes" id="UP000009022">
    <property type="component" value="Unassembled WGS sequence"/>
</dbReference>
<keyword evidence="4" id="KW-0560">Oxidoreductase</keyword>
<dbReference type="OMA" id="GFAQECP"/>
<dbReference type="InterPro" id="IPR036291">
    <property type="entry name" value="NAD(P)-bd_dom_sf"/>
</dbReference>
<name>B3S2B2_TRIAD</name>
<evidence type="ECO:0008006" key="7">
    <source>
        <dbReference type="Google" id="ProtNLM"/>
    </source>
</evidence>
<dbReference type="PRINTS" id="PR00081">
    <property type="entry name" value="GDHRDH"/>
</dbReference>
<dbReference type="CTD" id="6755423"/>
<dbReference type="EMBL" id="DS985247">
    <property type="protein sequence ID" value="EDV23617.1"/>
    <property type="molecule type" value="Genomic_DNA"/>
</dbReference>
<keyword evidence="3" id="KW-0521">NADP</keyword>
<dbReference type="GO" id="GO:0004757">
    <property type="term" value="F:sepiapterin reductase (NADP+) activity"/>
    <property type="evidence" value="ECO:0000318"/>
    <property type="project" value="GO_Central"/>
</dbReference>